<accession>C0XIK4</accession>
<dbReference type="HOGENOM" id="CLU_191535_1_0_9"/>
<reference evidence="1 2" key="1">
    <citation type="submission" date="2009-01" db="EMBL/GenBank/DDBJ databases">
        <authorList>
            <person name="Qin X."/>
            <person name="Bachman B."/>
            <person name="Battles P."/>
            <person name="Bell A."/>
            <person name="Bess C."/>
            <person name="Bickham C."/>
            <person name="Chaboub L."/>
            <person name="Chen D."/>
            <person name="Coyle M."/>
            <person name="Deiros D.R."/>
            <person name="Dinh H."/>
            <person name="Forbes L."/>
            <person name="Fowler G."/>
            <person name="Francisco L."/>
            <person name="Fu Q."/>
            <person name="Gubbala S."/>
            <person name="Hale W."/>
            <person name="Han Y."/>
            <person name="Hemphill L."/>
            <person name="Highlander S.K."/>
            <person name="Hirani K."/>
            <person name="Hogues M."/>
            <person name="Jackson L."/>
            <person name="Jakkamsetti A."/>
            <person name="Javaid M."/>
            <person name="Jiang H."/>
            <person name="Korchina V."/>
            <person name="Kovar C."/>
            <person name="Lara F."/>
            <person name="Lee S."/>
            <person name="Mata R."/>
            <person name="Mathew T."/>
            <person name="Moen C."/>
            <person name="Morales K."/>
            <person name="Munidasa M."/>
            <person name="Nazareth L."/>
            <person name="Ngo R."/>
            <person name="Nguyen L."/>
            <person name="Okwuonu G."/>
            <person name="Ongeri F."/>
            <person name="Patil S."/>
            <person name="Petrosino J."/>
            <person name="Pham C."/>
            <person name="Pham P."/>
            <person name="Pu L.-L."/>
            <person name="Puazo M."/>
            <person name="Raj R."/>
            <person name="Reid J."/>
            <person name="Rouhana J."/>
            <person name="Saada N."/>
            <person name="Shang Y."/>
            <person name="Simmons D."/>
            <person name="Thornton R."/>
            <person name="Warren J."/>
            <person name="Weissenberger G."/>
            <person name="Zhang J."/>
            <person name="Zhang L."/>
            <person name="Zhou C."/>
            <person name="Zhu D."/>
            <person name="Muzny D."/>
            <person name="Worley K."/>
            <person name="Gibbs R."/>
        </authorList>
    </citation>
    <scope>NUCLEOTIDE SEQUENCE [LARGE SCALE GENOMIC DNA]</scope>
    <source>
        <strain evidence="2">ATCC 8290 / DSM 20176 / CCUG 30140 / JCM 1155 / KCTC 3500 / NBRC 15886 / NCIMB 8040 / NRRL B-1843 / 9</strain>
    </source>
</reference>
<evidence type="ECO:0000313" key="1">
    <source>
        <dbReference type="EMBL" id="EEI24774.1"/>
    </source>
</evidence>
<gene>
    <name evidence="1" type="ORF">HMPREF0519_1065</name>
</gene>
<proteinExistence type="predicted"/>
<dbReference type="AlphaFoldDB" id="C0XIK4"/>
<protein>
    <submittedName>
        <fullName evidence="1">Uncharacterized protein</fullName>
    </submittedName>
</protein>
<dbReference type="RefSeq" id="WP_003633927.1">
    <property type="nucleotide sequence ID" value="NZ_AZDF01000006.1"/>
</dbReference>
<keyword evidence="2" id="KW-1185">Reference proteome</keyword>
<comment type="caution">
    <text evidence="1">The sequence shown here is derived from an EMBL/GenBank/DDBJ whole genome shotgun (WGS) entry which is preliminary data.</text>
</comment>
<dbReference type="Proteomes" id="UP000003752">
    <property type="component" value="Unassembled WGS sequence"/>
</dbReference>
<dbReference type="PATRIC" id="fig|1423757.3.peg.2295"/>
<evidence type="ECO:0000313" key="2">
    <source>
        <dbReference type="Proteomes" id="UP000003752"/>
    </source>
</evidence>
<dbReference type="SMR" id="C0XIK4"/>
<name>C0XIK4_LENH9</name>
<dbReference type="EMBL" id="ACGP01000115">
    <property type="protein sequence ID" value="EEI24774.1"/>
    <property type="molecule type" value="Genomic_DNA"/>
</dbReference>
<sequence>MPANKKIREEIQRNDLLNWAVATQIGIADTTLSRWLRTPLNQERRKRVEKAIKELTKAKE</sequence>
<organism evidence="1 2">
    <name type="scientific">Lentilactobacillus hilgardii (strain ATCC 8290 / DSM 20176 / CCUG 30140 / JCM 1155 / KCTC 3500 / NBRC 15886 / NCIMB 8040 / NRRL B-1843 / 9)</name>
    <dbReference type="NCBI Taxonomy" id="1423757"/>
    <lineage>
        <taxon>Bacteria</taxon>
        <taxon>Bacillati</taxon>
        <taxon>Bacillota</taxon>
        <taxon>Bacilli</taxon>
        <taxon>Lactobacillales</taxon>
        <taxon>Lactobacillaceae</taxon>
        <taxon>Lentilactobacillus</taxon>
    </lineage>
</organism>